<feature type="transmembrane region" description="Helical" evidence="7">
    <location>
        <begin position="110"/>
        <end position="129"/>
    </location>
</feature>
<evidence type="ECO:0000256" key="1">
    <source>
        <dbReference type="ARBA" id="ARBA00004141"/>
    </source>
</evidence>
<feature type="transmembrane region" description="Helical" evidence="7">
    <location>
        <begin position="465"/>
        <end position="481"/>
    </location>
</feature>
<keyword evidence="11" id="KW-1185">Reference proteome</keyword>
<reference evidence="11" key="1">
    <citation type="journal article" date="2019" name="Int. J. Syst. Evol. Microbiol.">
        <title>The Global Catalogue of Microorganisms (GCM) 10K type strain sequencing project: providing services to taxonomists for standard genome sequencing and annotation.</title>
        <authorList>
            <consortium name="The Broad Institute Genomics Platform"/>
            <consortium name="The Broad Institute Genome Sequencing Center for Infectious Disease"/>
            <person name="Wu L."/>
            <person name="Ma J."/>
        </authorList>
    </citation>
    <scope>NUCLEOTIDE SEQUENCE [LARGE SCALE GENOMIC DNA]</scope>
    <source>
        <strain evidence="11">CGMCC 4.7455</strain>
    </source>
</reference>
<evidence type="ECO:0000313" key="11">
    <source>
        <dbReference type="Proteomes" id="UP001597365"/>
    </source>
</evidence>
<protein>
    <submittedName>
        <fullName evidence="10">ABC transporter permease subunit</fullName>
    </submittedName>
</protein>
<evidence type="ECO:0000256" key="6">
    <source>
        <dbReference type="ARBA" id="ARBA00023136"/>
    </source>
</evidence>
<keyword evidence="3" id="KW-1003">Cell membrane</keyword>
<comment type="similarity">
    <text evidence="7">Belongs to the binding-protein-dependent transport system permease family.</text>
</comment>
<sequence>MTTTMPTPSPSTENPAASAGTGPATGAARQKKPPAPPAPPGLLRRLPARAGERTAARKLLALALIAAVAVPAAASLWGSGTWPAALTHDVRPPLEELDAWLVDNRDSHWVFLYFLLHIGNNSVLAVDGVLAALEGLGWAGVTAAATALGWYAGGADTGRRALRTAATALGTFAVIGLLDMWEPAMETLALMIVAVAASAGIGVLLGLAAGLSDRCEKLLRPAFDTMQVMPAFAYLLPFVLLFGIGTPSALIATVIYAAPPMARLTSLGLRGASPAALEASTSLGANAWQRLWTARLPLARRRMLLGLNQTIMMCLSMVVLASVIGAGGLGDEVFTGLSRVDVGQALVPGVAIVLIAVWLDRTTAAAGERLDDTAASRPPSRTRARAVRGGALAAVAAAAAAGSAALGREWPETWTVDVSEPVNTAVARITEHLGSGIPVIGGTAAWSENFARWVLNPLRDGLQGAPWWLLLLAAAALALLAGTWRTAVTATAALAAIGAMGLWNASLNTLSQVLAALVVTLLLGVTVGVLAARVPWVERAIRPVLDVMQTMPQFIYLIPVVALFNVGRTAAIIAAVVYALPAVVRITAQGVRETDPAALEAARSMGATTGQQLRQVQLPLARPALLLAVNQGVVLVLAIVVIGGLVGGGALGYDVVYALQKSELGIGLTSGAAIVCLGVLLDRVTQPAAARGRGDRR</sequence>
<dbReference type="PANTHER" id="PTHR47737">
    <property type="entry name" value="GLYCINE BETAINE/PROLINE BETAINE TRANSPORT SYSTEM PERMEASE PROTEIN PROW"/>
    <property type="match status" value="1"/>
</dbReference>
<proteinExistence type="inferred from homology"/>
<evidence type="ECO:0000313" key="10">
    <source>
        <dbReference type="EMBL" id="MFD1830466.1"/>
    </source>
</evidence>
<keyword evidence="5 7" id="KW-1133">Transmembrane helix</keyword>
<feature type="transmembrane region" description="Helical" evidence="7">
    <location>
        <begin position="342"/>
        <end position="359"/>
    </location>
</feature>
<keyword evidence="4 7" id="KW-0812">Transmembrane</keyword>
<evidence type="ECO:0000256" key="8">
    <source>
        <dbReference type="SAM" id="MobiDB-lite"/>
    </source>
</evidence>
<evidence type="ECO:0000256" key="7">
    <source>
        <dbReference type="RuleBase" id="RU363032"/>
    </source>
</evidence>
<name>A0ABW4PLZ9_9ACTN</name>
<feature type="domain" description="ABC transmembrane type-1" evidence="9">
    <location>
        <begin position="184"/>
        <end position="363"/>
    </location>
</feature>
<dbReference type="CDD" id="cd06261">
    <property type="entry name" value="TM_PBP2"/>
    <property type="match status" value="2"/>
</dbReference>
<dbReference type="Pfam" id="PF00528">
    <property type="entry name" value="BPD_transp_1"/>
    <property type="match status" value="2"/>
</dbReference>
<dbReference type="InterPro" id="IPR000515">
    <property type="entry name" value="MetI-like"/>
</dbReference>
<feature type="transmembrane region" description="Helical" evidence="7">
    <location>
        <begin position="231"/>
        <end position="258"/>
    </location>
</feature>
<feature type="transmembrane region" description="Helical" evidence="7">
    <location>
        <begin position="59"/>
        <end position="78"/>
    </location>
</feature>
<evidence type="ECO:0000256" key="3">
    <source>
        <dbReference type="ARBA" id="ARBA00022475"/>
    </source>
</evidence>
<gene>
    <name evidence="10" type="ORF">ACFSJS_12420</name>
</gene>
<accession>A0ABW4PLZ9</accession>
<dbReference type="SUPFAM" id="SSF161098">
    <property type="entry name" value="MetI-like"/>
    <property type="match status" value="2"/>
</dbReference>
<dbReference type="InterPro" id="IPR035906">
    <property type="entry name" value="MetI-like_sf"/>
</dbReference>
<feature type="transmembrane region" description="Helical" evidence="7">
    <location>
        <begin position="136"/>
        <end position="155"/>
    </location>
</feature>
<evidence type="ECO:0000256" key="4">
    <source>
        <dbReference type="ARBA" id="ARBA00022692"/>
    </source>
</evidence>
<evidence type="ECO:0000256" key="2">
    <source>
        <dbReference type="ARBA" id="ARBA00022448"/>
    </source>
</evidence>
<comment type="caution">
    <text evidence="10">The sequence shown here is derived from an EMBL/GenBank/DDBJ whole genome shotgun (WGS) entry which is preliminary data.</text>
</comment>
<dbReference type="EMBL" id="JBHUFU010000006">
    <property type="protein sequence ID" value="MFD1830466.1"/>
    <property type="molecule type" value="Genomic_DNA"/>
</dbReference>
<dbReference type="RefSeq" id="WP_380899421.1">
    <property type="nucleotide sequence ID" value="NZ_JBHUFU010000006.1"/>
</dbReference>
<feature type="transmembrane region" description="Helical" evidence="7">
    <location>
        <begin position="188"/>
        <end position="211"/>
    </location>
</feature>
<dbReference type="PANTHER" id="PTHR47737:SF1">
    <property type="entry name" value="GLYCINE BETAINE_PROLINE BETAINE TRANSPORT SYSTEM PERMEASE PROTEIN PROW"/>
    <property type="match status" value="1"/>
</dbReference>
<keyword evidence="2 7" id="KW-0813">Transport</keyword>
<feature type="region of interest" description="Disordered" evidence="8">
    <location>
        <begin position="1"/>
        <end position="44"/>
    </location>
</feature>
<dbReference type="Gene3D" id="1.10.3720.10">
    <property type="entry name" value="MetI-like"/>
    <property type="match status" value="2"/>
</dbReference>
<evidence type="ECO:0000256" key="5">
    <source>
        <dbReference type="ARBA" id="ARBA00022989"/>
    </source>
</evidence>
<organism evidence="10 11">
    <name type="scientific">Streptomyces desertarenae</name>
    <dbReference type="NCBI Taxonomy" id="2666184"/>
    <lineage>
        <taxon>Bacteria</taxon>
        <taxon>Bacillati</taxon>
        <taxon>Actinomycetota</taxon>
        <taxon>Actinomycetes</taxon>
        <taxon>Kitasatosporales</taxon>
        <taxon>Streptomycetaceae</taxon>
        <taxon>Streptomyces</taxon>
    </lineage>
</organism>
<feature type="domain" description="ABC transmembrane type-1" evidence="9">
    <location>
        <begin position="506"/>
        <end position="685"/>
    </location>
</feature>
<dbReference type="PROSITE" id="PS50928">
    <property type="entry name" value="ABC_TM1"/>
    <property type="match status" value="2"/>
</dbReference>
<feature type="transmembrane region" description="Helical" evidence="7">
    <location>
        <begin position="310"/>
        <end position="330"/>
    </location>
</feature>
<feature type="transmembrane region" description="Helical" evidence="7">
    <location>
        <begin position="513"/>
        <end position="534"/>
    </location>
</feature>
<dbReference type="Proteomes" id="UP001597365">
    <property type="component" value="Unassembled WGS sequence"/>
</dbReference>
<feature type="transmembrane region" description="Helical" evidence="7">
    <location>
        <begin position="161"/>
        <end position="181"/>
    </location>
</feature>
<feature type="transmembrane region" description="Helical" evidence="7">
    <location>
        <begin position="664"/>
        <end position="681"/>
    </location>
</feature>
<feature type="transmembrane region" description="Helical" evidence="7">
    <location>
        <begin position="632"/>
        <end position="652"/>
    </location>
</feature>
<feature type="transmembrane region" description="Helical" evidence="7">
    <location>
        <begin position="554"/>
        <end position="580"/>
    </location>
</feature>
<feature type="compositionally biased region" description="Low complexity" evidence="8">
    <location>
        <begin position="1"/>
        <end position="28"/>
    </location>
</feature>
<comment type="subcellular location">
    <subcellularLocation>
        <location evidence="7">Cell membrane</location>
        <topology evidence="7">Multi-pass membrane protein</topology>
    </subcellularLocation>
    <subcellularLocation>
        <location evidence="1">Membrane</location>
        <topology evidence="1">Multi-pass membrane protein</topology>
    </subcellularLocation>
</comment>
<evidence type="ECO:0000259" key="9">
    <source>
        <dbReference type="PROSITE" id="PS50928"/>
    </source>
</evidence>
<feature type="transmembrane region" description="Helical" evidence="7">
    <location>
        <begin position="488"/>
        <end position="507"/>
    </location>
</feature>
<keyword evidence="6 7" id="KW-0472">Membrane</keyword>